<reference evidence="3" key="1">
    <citation type="submission" date="2016-10" db="EMBL/GenBank/DDBJ databases">
        <authorList>
            <person name="Varghese N."/>
            <person name="Submissions S."/>
        </authorList>
    </citation>
    <scope>NUCLEOTIDE SEQUENCE [LARGE SCALE GENOMIC DNA]</scope>
    <source>
        <strain evidence="3">CGMCC 4.7047</strain>
    </source>
</reference>
<organism evidence="2 3">
    <name type="scientific">Streptomyces harbinensis</name>
    <dbReference type="NCBI Taxonomy" id="1176198"/>
    <lineage>
        <taxon>Bacteria</taxon>
        <taxon>Bacillati</taxon>
        <taxon>Actinomycetota</taxon>
        <taxon>Actinomycetes</taxon>
        <taxon>Kitasatosporales</taxon>
        <taxon>Streptomycetaceae</taxon>
        <taxon>Streptomyces</taxon>
    </lineage>
</organism>
<gene>
    <name evidence="2" type="ORF">SAMN05444716_108163</name>
</gene>
<dbReference type="InterPro" id="IPR007278">
    <property type="entry name" value="DUF397"/>
</dbReference>
<dbReference type="AlphaFoldDB" id="A0A1I6VJ91"/>
<dbReference type="Proteomes" id="UP000198873">
    <property type="component" value="Unassembled WGS sequence"/>
</dbReference>
<dbReference type="Pfam" id="PF04149">
    <property type="entry name" value="DUF397"/>
    <property type="match status" value="1"/>
</dbReference>
<evidence type="ECO:0000313" key="2">
    <source>
        <dbReference type="EMBL" id="SFT13760.1"/>
    </source>
</evidence>
<dbReference type="EMBL" id="FPAB01000008">
    <property type="protein sequence ID" value="SFT13760.1"/>
    <property type="molecule type" value="Genomic_DNA"/>
</dbReference>
<keyword evidence="3" id="KW-1185">Reference proteome</keyword>
<feature type="domain" description="DUF397" evidence="1">
    <location>
        <begin position="17"/>
        <end position="69"/>
    </location>
</feature>
<sequence>MDDIYNGMPASQLATEGWRKPWSGGNGGSCVEVLRLGDGRVALRQSTDPDGPALICSGHGMADFIQAVKSGDADFLLV</sequence>
<evidence type="ECO:0000259" key="1">
    <source>
        <dbReference type="Pfam" id="PF04149"/>
    </source>
</evidence>
<dbReference type="RefSeq" id="WP_019434509.1">
    <property type="nucleotide sequence ID" value="NZ_CP054938.1"/>
</dbReference>
<accession>A0A1I6VJ91</accession>
<proteinExistence type="predicted"/>
<name>A0A1I6VJ91_9ACTN</name>
<dbReference type="STRING" id="1176198.SAMN05444716_108163"/>
<protein>
    <recommendedName>
        <fullName evidence="1">DUF397 domain-containing protein</fullName>
    </recommendedName>
</protein>
<evidence type="ECO:0000313" key="3">
    <source>
        <dbReference type="Proteomes" id="UP000198873"/>
    </source>
</evidence>